<comment type="caution">
    <text evidence="1">The sequence shown here is derived from an EMBL/GenBank/DDBJ whole genome shotgun (WGS) entry which is preliminary data.</text>
</comment>
<dbReference type="AlphaFoldDB" id="A0A919UH67"/>
<protein>
    <recommendedName>
        <fullName evidence="3">Polyketide cyclase / dehydrase and lipid transport</fullName>
    </recommendedName>
</protein>
<name>A0A919UH67_9MICO</name>
<evidence type="ECO:0000313" key="2">
    <source>
        <dbReference type="Proteomes" id="UP000652354"/>
    </source>
</evidence>
<proteinExistence type="predicted"/>
<dbReference type="Proteomes" id="UP000652354">
    <property type="component" value="Unassembled WGS sequence"/>
</dbReference>
<evidence type="ECO:0000313" key="1">
    <source>
        <dbReference type="EMBL" id="GIG55104.1"/>
    </source>
</evidence>
<sequence>MTASDRRVTLDVAHQERIAASRQQILEAELDVAWNVREAGHRLDSLEHDEAGLPLTWEMTARAGLVRTAFRGELVASDPVVMRALGPRRLVETCTTTVGHEADAQGRLLVQWRLVVEITPTSALEHWLTRRLAPWQRRSLQRSLARQMTRWAAAIEAASGVSAAN</sequence>
<dbReference type="RefSeq" id="WP_203656282.1">
    <property type="nucleotide sequence ID" value="NZ_BONR01000004.1"/>
</dbReference>
<keyword evidence="2" id="KW-1185">Reference proteome</keyword>
<reference evidence="1" key="1">
    <citation type="submission" date="2021-01" db="EMBL/GenBank/DDBJ databases">
        <title>Whole genome shotgun sequence of Demequina activiva NBRC 110675.</title>
        <authorList>
            <person name="Komaki H."/>
            <person name="Tamura T."/>
        </authorList>
    </citation>
    <scope>NUCLEOTIDE SEQUENCE</scope>
    <source>
        <strain evidence="1">NBRC 110675</strain>
    </source>
</reference>
<dbReference type="EMBL" id="BONR01000004">
    <property type="protein sequence ID" value="GIG55104.1"/>
    <property type="molecule type" value="Genomic_DNA"/>
</dbReference>
<accession>A0A919UH67</accession>
<evidence type="ECO:0008006" key="3">
    <source>
        <dbReference type="Google" id="ProtNLM"/>
    </source>
</evidence>
<organism evidence="1 2">
    <name type="scientific">Demequina activiva</name>
    <dbReference type="NCBI Taxonomy" id="1582364"/>
    <lineage>
        <taxon>Bacteria</taxon>
        <taxon>Bacillati</taxon>
        <taxon>Actinomycetota</taxon>
        <taxon>Actinomycetes</taxon>
        <taxon>Micrococcales</taxon>
        <taxon>Demequinaceae</taxon>
        <taxon>Demequina</taxon>
    </lineage>
</organism>
<gene>
    <name evidence="1" type="ORF">Dac01nite_18560</name>
</gene>